<feature type="compositionally biased region" description="Polar residues" evidence="2">
    <location>
        <begin position="1"/>
        <end position="12"/>
    </location>
</feature>
<feature type="compositionally biased region" description="Basic and acidic residues" evidence="2">
    <location>
        <begin position="13"/>
        <end position="25"/>
    </location>
</feature>
<keyword evidence="1" id="KW-0560">Oxidoreductase</keyword>
<comment type="caution">
    <text evidence="4">The sequence shown here is derived from an EMBL/GenBank/DDBJ whole genome shotgun (WGS) entry which is preliminary data.</text>
</comment>
<proteinExistence type="predicted"/>
<dbReference type="AlphaFoldDB" id="A0A4Q9HS29"/>
<dbReference type="PANTHER" id="PTHR43476:SF5">
    <property type="entry name" value="FAD-DEPENDENT MONOOXYGENASE"/>
    <property type="match status" value="1"/>
</dbReference>
<keyword evidence="5" id="KW-1185">Reference proteome</keyword>
<accession>A0A4Q9HS29</accession>
<dbReference type="InterPro" id="IPR002938">
    <property type="entry name" value="FAD-bd"/>
</dbReference>
<evidence type="ECO:0000259" key="3">
    <source>
        <dbReference type="Pfam" id="PF01494"/>
    </source>
</evidence>
<dbReference type="Gene3D" id="3.50.50.60">
    <property type="entry name" value="FAD/NAD(P)-binding domain"/>
    <property type="match status" value="1"/>
</dbReference>
<dbReference type="Proteomes" id="UP000292452">
    <property type="component" value="Unassembled WGS sequence"/>
</dbReference>
<dbReference type="GO" id="GO:0071949">
    <property type="term" value="F:FAD binding"/>
    <property type="evidence" value="ECO:0007669"/>
    <property type="project" value="InterPro"/>
</dbReference>
<protein>
    <submittedName>
        <fullName evidence="4">FAD-dependent monooxygenase</fullName>
    </submittedName>
</protein>
<dbReference type="SUPFAM" id="SSF51905">
    <property type="entry name" value="FAD/NAD(P)-binding domain"/>
    <property type="match status" value="1"/>
</dbReference>
<evidence type="ECO:0000256" key="2">
    <source>
        <dbReference type="SAM" id="MobiDB-lite"/>
    </source>
</evidence>
<name>A0A4Q9HS29_STRKA</name>
<gene>
    <name evidence="4" type="ORF">EYS09_20695</name>
</gene>
<feature type="domain" description="FAD-binding" evidence="3">
    <location>
        <begin position="35"/>
        <end position="343"/>
    </location>
</feature>
<dbReference type="EMBL" id="SIXH01000190">
    <property type="protein sequence ID" value="TBO57814.1"/>
    <property type="molecule type" value="Genomic_DNA"/>
</dbReference>
<dbReference type="InterPro" id="IPR036188">
    <property type="entry name" value="FAD/NAD-bd_sf"/>
</dbReference>
<dbReference type="PANTHER" id="PTHR43476">
    <property type="entry name" value="3-(3-HYDROXY-PHENYL)PROPIONATE/3-HYDROXYCINNAMIC ACID HYDROXYLASE"/>
    <property type="match status" value="1"/>
</dbReference>
<dbReference type="InterPro" id="IPR050631">
    <property type="entry name" value="PheA/TfdB_FAD_monoxygenase"/>
</dbReference>
<evidence type="ECO:0000313" key="4">
    <source>
        <dbReference type="EMBL" id="TBO57814.1"/>
    </source>
</evidence>
<evidence type="ECO:0000256" key="1">
    <source>
        <dbReference type="ARBA" id="ARBA00023002"/>
    </source>
</evidence>
<keyword evidence="4" id="KW-0503">Monooxygenase</keyword>
<feature type="region of interest" description="Disordered" evidence="2">
    <location>
        <begin position="1"/>
        <end position="32"/>
    </location>
</feature>
<organism evidence="4 5">
    <name type="scientific">Streptomyces kasugaensis</name>
    <dbReference type="NCBI Taxonomy" id="1946"/>
    <lineage>
        <taxon>Bacteria</taxon>
        <taxon>Bacillati</taxon>
        <taxon>Actinomycetota</taxon>
        <taxon>Actinomycetes</taxon>
        <taxon>Kitasatosporales</taxon>
        <taxon>Streptomycetaceae</taxon>
        <taxon>Streptomyces</taxon>
    </lineage>
</organism>
<evidence type="ECO:0000313" key="5">
    <source>
        <dbReference type="Proteomes" id="UP000292452"/>
    </source>
</evidence>
<feature type="region of interest" description="Disordered" evidence="2">
    <location>
        <begin position="460"/>
        <end position="487"/>
    </location>
</feature>
<sequence length="487" mass="52176">MSRPSRQAGQSGETERPDAAERSGTAEHPGGNGEFDVIVVGARCAGATLGALLARRGLRVAVLDQATEIRSTLSSNILQADSLAFLNRLGVMERLRAAGATTMSHVDMRLEEFRCRAAFPQEAGDVGGAACIRREVLDPVLVDAARTSGAEVRLGTRVVGMIRESGRVTGVRAVSGGVETRLRARLVVGADGRNSKVAEACGSRMYHVSSGERSYYWTYFEGADTGPRPTFVFHRWGDRHMLGGPADNGLYIVGVSPQRHERESFRADLDGSMRAHAMRCAPIAEALSGATRASRIYGIRRFFGYFREAAGAGWVLLGDAGHFKDPAGGRGIGDAFHQAERLADAVGDAIGSGVRLDRAVAEFGRWRDRTYAEYYGLAADLGVAGPIAGVVPRVVRGLHARGKVDGVLNLLSHRSSVLEVLTPARVLGATGGHLLGAPGQRRATLRELGRLAATEIRRRNAMRKPVFQSGPAPRPVQQDTPEPELSR</sequence>
<dbReference type="RefSeq" id="WP_131124350.1">
    <property type="nucleotide sequence ID" value="NZ_SIXH01000190.1"/>
</dbReference>
<dbReference type="PRINTS" id="PR00420">
    <property type="entry name" value="RNGMNOXGNASE"/>
</dbReference>
<dbReference type="GO" id="GO:0004497">
    <property type="term" value="F:monooxygenase activity"/>
    <property type="evidence" value="ECO:0007669"/>
    <property type="project" value="UniProtKB-KW"/>
</dbReference>
<reference evidence="4 5" key="1">
    <citation type="submission" date="2019-02" db="EMBL/GenBank/DDBJ databases">
        <title>Draft Genome Sequence of Streptomyces sp. AM-2504, identified by 16S rRNA comparative analysis as a Streptomyces Kasugaensis strain.</title>
        <authorList>
            <person name="Napolioni V."/>
            <person name="Giuliodori A.M."/>
            <person name="Spurio R."/>
            <person name="Fabbretti A."/>
        </authorList>
    </citation>
    <scope>NUCLEOTIDE SEQUENCE [LARGE SCALE GENOMIC DNA]</scope>
    <source>
        <strain evidence="4 5">AM-2504</strain>
    </source>
</reference>
<dbReference type="Pfam" id="PF01494">
    <property type="entry name" value="FAD_binding_3"/>
    <property type="match status" value="1"/>
</dbReference>